<dbReference type="Pfam" id="PF06293">
    <property type="entry name" value="Kdo"/>
    <property type="match status" value="1"/>
</dbReference>
<feature type="domain" description="Protein kinase" evidence="1">
    <location>
        <begin position="38"/>
        <end position="251"/>
    </location>
</feature>
<dbReference type="Gene3D" id="1.10.510.10">
    <property type="entry name" value="Transferase(Phosphotransferase) domain 1"/>
    <property type="match status" value="1"/>
</dbReference>
<sequence>MTDNLFIKKNFNICLFCDKKFYTPELENIFNDPDFHLFSPTTIILQDNFKSRIGVITVNGKKLVIKRHNFKSRWQQFKRYFRQTKSSKSWYYSRLLINKNISIPHPVACLEKRFGPFRRISFFFYEYVEGIQGEEYLRQLSNSPAEASEVIAAVLNTIDTIQTLGLIHGDIRLANFIFSENKLYLIDFDDVRKRSWYKPKSMKNRDIRGFRKDLCFNAPENLLPQLLKQLDQYCLEKNITISGPDYQKVSL</sequence>
<keyword evidence="3" id="KW-1185">Reference proteome</keyword>
<dbReference type="EMBL" id="CP003985">
    <property type="protein sequence ID" value="AGF78908.1"/>
    <property type="molecule type" value="Genomic_DNA"/>
</dbReference>
<dbReference type="OrthoDB" id="8532943at2"/>
<accession>M1P618</accession>
<dbReference type="STRING" id="1167006.UWK_02368"/>
<evidence type="ECO:0000259" key="1">
    <source>
        <dbReference type="PROSITE" id="PS50011"/>
    </source>
</evidence>
<dbReference type="eggNOG" id="COG0515">
    <property type="taxonomic scope" value="Bacteria"/>
</dbReference>
<evidence type="ECO:0000313" key="2">
    <source>
        <dbReference type="EMBL" id="AGF78908.1"/>
    </source>
</evidence>
<gene>
    <name evidence="2" type="ordered locus">UWK_02368</name>
</gene>
<reference evidence="3" key="1">
    <citation type="journal article" date="2013" name="Stand. Genomic Sci.">
        <title>Complete genome sequence of Desulfocapsa sulfexigens, a marine deltaproteobacterium specialized in disproportionating inorganic sulfur compounds.</title>
        <authorList>
            <person name="Finster K.W."/>
            <person name="Kjeldsen K.U."/>
            <person name="Kube M."/>
            <person name="Reinhardt R."/>
            <person name="Mussmann M."/>
            <person name="Amann R."/>
            <person name="Schreiber L."/>
        </authorList>
    </citation>
    <scope>NUCLEOTIDE SEQUENCE [LARGE SCALE GENOMIC DNA]</scope>
    <source>
        <strain evidence="3">DSM 10523 / SB164P1</strain>
    </source>
</reference>
<dbReference type="SUPFAM" id="SSF56112">
    <property type="entry name" value="Protein kinase-like (PK-like)"/>
    <property type="match status" value="1"/>
</dbReference>
<dbReference type="GO" id="GO:0005524">
    <property type="term" value="F:ATP binding"/>
    <property type="evidence" value="ECO:0007669"/>
    <property type="project" value="InterPro"/>
</dbReference>
<keyword evidence="2" id="KW-0808">Transferase</keyword>
<dbReference type="KEGG" id="dsf:UWK_02368"/>
<dbReference type="InterPro" id="IPR011009">
    <property type="entry name" value="Kinase-like_dom_sf"/>
</dbReference>
<proteinExistence type="predicted"/>
<dbReference type="PROSITE" id="PS50011">
    <property type="entry name" value="PROTEIN_KINASE_DOM"/>
    <property type="match status" value="1"/>
</dbReference>
<dbReference type="Proteomes" id="UP000011721">
    <property type="component" value="Chromosome"/>
</dbReference>
<protein>
    <submittedName>
        <fullName evidence="2">Lipopolysaccharide kinase (Kdo/WaaP) family</fullName>
    </submittedName>
</protein>
<evidence type="ECO:0000313" key="3">
    <source>
        <dbReference type="Proteomes" id="UP000011721"/>
    </source>
</evidence>
<dbReference type="InterPro" id="IPR000719">
    <property type="entry name" value="Prot_kinase_dom"/>
</dbReference>
<dbReference type="GO" id="GO:0004672">
    <property type="term" value="F:protein kinase activity"/>
    <property type="evidence" value="ECO:0007669"/>
    <property type="project" value="InterPro"/>
</dbReference>
<organism evidence="2 3">
    <name type="scientific">Desulfocapsa sulfexigens (strain DSM 10523 / SB164P1)</name>
    <dbReference type="NCBI Taxonomy" id="1167006"/>
    <lineage>
        <taxon>Bacteria</taxon>
        <taxon>Pseudomonadati</taxon>
        <taxon>Thermodesulfobacteriota</taxon>
        <taxon>Desulfobulbia</taxon>
        <taxon>Desulfobulbales</taxon>
        <taxon>Desulfocapsaceae</taxon>
        <taxon>Desulfocapsa</taxon>
    </lineage>
</organism>
<dbReference type="AlphaFoldDB" id="M1P618"/>
<keyword evidence="2" id="KW-0418">Kinase</keyword>
<name>M1P618_DESSD</name>
<dbReference type="RefSeq" id="WP_015404596.1">
    <property type="nucleotide sequence ID" value="NC_020304.1"/>
</dbReference>
<dbReference type="HOGENOM" id="CLU_1105755_0_0_7"/>